<dbReference type="InterPro" id="IPR010105">
    <property type="entry name" value="TonB_sidphr_rcpt"/>
</dbReference>
<dbReference type="Pfam" id="PF07715">
    <property type="entry name" value="Plug"/>
    <property type="match status" value="1"/>
</dbReference>
<sequence length="835" mass="90055">MNHSFLPRPQPFPPLPARFPVRSPARSRLAGAVAGALLLLGAPPVLAQHKPPQASSASATYALQIAAGPLDAALEQLARKAGLTLTYQAAEVRGLRTAGLAGNYSAAAGLDALLAGSGLAALRLAPNDFVLRPLPKSANAAADGAQQLAEITVTAGGEPALETEGSGAYAAALAGTATRFTLSPRETPQSLTVITRQQMDDQGVLSLADVLQQTPGVTVSHDDTERYNYYARGFSLNSFQYDGVPTFDFSTNSNGLGIRDMAIYDRVEVVRGANGLMSGAGSPAGAVNLVRKKPTRQFQAYAQAGIGSWDRYRAEADVSGPLNADGSVRARLVAAHQEHGSYIDYYQQDKSVVYGVIEADVTPRTRVLAGIDYQKIDSKGSSFGQNPLFYADGSRTRFARAFNPAARWTDAGSTSTRVFAAAEHLFDNGWQVKAEASHWKGDTDQLQANIISWGPYPNPATGLATVQRGAKTYVIDSNSLDAYATGPFQWLGRQHELVLGVNASHRTSDYLAYGGGNVETDYRHWNNNVPLPASMAVSLTQKYSFKEYAAYGAARFKPADGLSLIVGSRLNSYERTGDLIYGWGGTGRDDAKEKHRLVPYAGAVYDLNGTYSAYLSYASIFEPQSVSDVNARALPPTTGKSWESGIKGEFFERKLNASVAIFHIQQDNLADYVGTDANEREVYRPIDGTTTRGVELEVAGQLLPGWQVQAGATLSRPRDKDGQRIDTTRPERSVKLATSYRLGGDWRRLSVGGNINWQGRTYYHTVLAGDVPARADEGSFGVAGLMARYEFGKRLSAVLNINNVFDKRYYSGYGLYGSGYYGDPRNAQLTLRASF</sequence>
<evidence type="ECO:0000256" key="8">
    <source>
        <dbReference type="ARBA" id="ARBA00023004"/>
    </source>
</evidence>
<dbReference type="InterPro" id="IPR000531">
    <property type="entry name" value="Beta-barrel_TonB"/>
</dbReference>
<dbReference type="EMBL" id="JAMQGR010000001">
    <property type="protein sequence ID" value="MCM2564981.1"/>
    <property type="molecule type" value="Genomic_DNA"/>
</dbReference>
<dbReference type="Gene3D" id="2.40.170.20">
    <property type="entry name" value="TonB-dependent receptor, beta-barrel domain"/>
    <property type="match status" value="1"/>
</dbReference>
<keyword evidence="12 18" id="KW-0675">Receptor</keyword>
<evidence type="ECO:0000256" key="10">
    <source>
        <dbReference type="ARBA" id="ARBA00023077"/>
    </source>
</evidence>
<comment type="similarity">
    <text evidence="2 14 16">Belongs to the TonB-dependent receptor family.</text>
</comment>
<feature type="short sequence motif" description="TonB C-terminal box" evidence="15">
    <location>
        <begin position="818"/>
        <end position="835"/>
    </location>
</feature>
<protein>
    <submittedName>
        <fullName evidence="18">TonB-dependent siderophore receptor</fullName>
    </submittedName>
</protein>
<evidence type="ECO:0000313" key="18">
    <source>
        <dbReference type="EMBL" id="MCM2564981.1"/>
    </source>
</evidence>
<evidence type="ECO:0000259" key="17">
    <source>
        <dbReference type="SMART" id="SM00965"/>
    </source>
</evidence>
<evidence type="ECO:0000256" key="2">
    <source>
        <dbReference type="ARBA" id="ARBA00009810"/>
    </source>
</evidence>
<dbReference type="InterPro" id="IPR011662">
    <property type="entry name" value="Secretin/TonB_short_N"/>
</dbReference>
<evidence type="ECO:0000256" key="9">
    <source>
        <dbReference type="ARBA" id="ARBA00023065"/>
    </source>
</evidence>
<keyword evidence="11 14" id="KW-0472">Membrane</keyword>
<organism evidence="18 19">
    <name type="scientific">Janthinobacterium kumbetense</name>
    <dbReference type="NCBI Taxonomy" id="2950280"/>
    <lineage>
        <taxon>Bacteria</taxon>
        <taxon>Pseudomonadati</taxon>
        <taxon>Pseudomonadota</taxon>
        <taxon>Betaproteobacteria</taxon>
        <taxon>Burkholderiales</taxon>
        <taxon>Oxalobacteraceae</taxon>
        <taxon>Janthinobacterium</taxon>
    </lineage>
</organism>
<evidence type="ECO:0000256" key="4">
    <source>
        <dbReference type="ARBA" id="ARBA00022452"/>
    </source>
</evidence>
<dbReference type="InterPro" id="IPR037066">
    <property type="entry name" value="Plug_dom_sf"/>
</dbReference>
<keyword evidence="8" id="KW-0408">Iron</keyword>
<evidence type="ECO:0000256" key="3">
    <source>
        <dbReference type="ARBA" id="ARBA00022448"/>
    </source>
</evidence>
<dbReference type="PANTHER" id="PTHR32552:SF74">
    <property type="entry name" value="HYDROXAMATE SIDEROPHORE RECEPTOR FHUE"/>
    <property type="match status" value="1"/>
</dbReference>
<dbReference type="Proteomes" id="UP001202243">
    <property type="component" value="Unassembled WGS sequence"/>
</dbReference>
<evidence type="ECO:0000256" key="5">
    <source>
        <dbReference type="ARBA" id="ARBA00022496"/>
    </source>
</evidence>
<evidence type="ECO:0000256" key="7">
    <source>
        <dbReference type="ARBA" id="ARBA00022729"/>
    </source>
</evidence>
<dbReference type="InterPro" id="IPR036942">
    <property type="entry name" value="Beta-barrel_TonB_sf"/>
</dbReference>
<dbReference type="PROSITE" id="PS52016">
    <property type="entry name" value="TONB_DEPENDENT_REC_3"/>
    <property type="match status" value="1"/>
</dbReference>
<dbReference type="Gene3D" id="2.170.130.10">
    <property type="entry name" value="TonB-dependent receptor, plug domain"/>
    <property type="match status" value="1"/>
</dbReference>
<dbReference type="Pfam" id="PF07660">
    <property type="entry name" value="STN"/>
    <property type="match status" value="1"/>
</dbReference>
<feature type="domain" description="Secretin/TonB short N-terminal" evidence="17">
    <location>
        <begin position="83"/>
        <end position="134"/>
    </location>
</feature>
<dbReference type="Pfam" id="PF00593">
    <property type="entry name" value="TonB_dep_Rec_b-barrel"/>
    <property type="match status" value="1"/>
</dbReference>
<dbReference type="CDD" id="cd01347">
    <property type="entry name" value="ligand_gated_channel"/>
    <property type="match status" value="1"/>
</dbReference>
<dbReference type="NCBIfam" id="TIGR01783">
    <property type="entry name" value="TonB-siderophor"/>
    <property type="match status" value="1"/>
</dbReference>
<evidence type="ECO:0000256" key="15">
    <source>
        <dbReference type="PROSITE-ProRule" id="PRU10144"/>
    </source>
</evidence>
<comment type="subcellular location">
    <subcellularLocation>
        <location evidence="1 14">Cell outer membrane</location>
        <topology evidence="1 14">Multi-pass membrane protein</topology>
    </subcellularLocation>
</comment>
<keyword evidence="3 14" id="KW-0813">Transport</keyword>
<dbReference type="PANTHER" id="PTHR32552">
    <property type="entry name" value="FERRICHROME IRON RECEPTOR-RELATED"/>
    <property type="match status" value="1"/>
</dbReference>
<evidence type="ECO:0000256" key="13">
    <source>
        <dbReference type="ARBA" id="ARBA00023237"/>
    </source>
</evidence>
<dbReference type="PROSITE" id="PS01156">
    <property type="entry name" value="TONB_DEPENDENT_REC_2"/>
    <property type="match status" value="1"/>
</dbReference>
<keyword evidence="13 14" id="KW-0998">Cell outer membrane</keyword>
<evidence type="ECO:0000256" key="1">
    <source>
        <dbReference type="ARBA" id="ARBA00004571"/>
    </source>
</evidence>
<evidence type="ECO:0000313" key="19">
    <source>
        <dbReference type="Proteomes" id="UP001202243"/>
    </source>
</evidence>
<dbReference type="Gene3D" id="3.55.50.30">
    <property type="match status" value="1"/>
</dbReference>
<name>A0ABT0WLN4_9BURK</name>
<dbReference type="InterPro" id="IPR039426">
    <property type="entry name" value="TonB-dep_rcpt-like"/>
</dbReference>
<keyword evidence="19" id="KW-1185">Reference proteome</keyword>
<evidence type="ECO:0000256" key="6">
    <source>
        <dbReference type="ARBA" id="ARBA00022692"/>
    </source>
</evidence>
<keyword evidence="4 14" id="KW-1134">Transmembrane beta strand</keyword>
<evidence type="ECO:0000256" key="16">
    <source>
        <dbReference type="RuleBase" id="RU003357"/>
    </source>
</evidence>
<proteinExistence type="inferred from homology"/>
<gene>
    <name evidence="18" type="ORF">NCG91_05160</name>
</gene>
<dbReference type="InterPro" id="IPR010917">
    <property type="entry name" value="TonB_rcpt_CS"/>
</dbReference>
<accession>A0ABT0WLN4</accession>
<evidence type="ECO:0000256" key="11">
    <source>
        <dbReference type="ARBA" id="ARBA00023136"/>
    </source>
</evidence>
<keyword evidence="5" id="KW-0410">Iron transport</keyword>
<dbReference type="SUPFAM" id="SSF56935">
    <property type="entry name" value="Porins"/>
    <property type="match status" value="1"/>
</dbReference>
<evidence type="ECO:0000256" key="14">
    <source>
        <dbReference type="PROSITE-ProRule" id="PRU01360"/>
    </source>
</evidence>
<keyword evidence="10 16" id="KW-0798">TonB box</keyword>
<dbReference type="RefSeq" id="WP_251348866.1">
    <property type="nucleotide sequence ID" value="NZ_JAMQGR010000001.1"/>
</dbReference>
<comment type="caution">
    <text evidence="18">The sequence shown here is derived from an EMBL/GenBank/DDBJ whole genome shotgun (WGS) entry which is preliminary data.</text>
</comment>
<dbReference type="SMART" id="SM00965">
    <property type="entry name" value="STN"/>
    <property type="match status" value="1"/>
</dbReference>
<dbReference type="InterPro" id="IPR012910">
    <property type="entry name" value="Plug_dom"/>
</dbReference>
<evidence type="ECO:0000256" key="12">
    <source>
        <dbReference type="ARBA" id="ARBA00023170"/>
    </source>
</evidence>
<keyword evidence="9" id="KW-0406">Ion transport</keyword>
<keyword evidence="7" id="KW-0732">Signal</keyword>
<reference evidence="18 19" key="1">
    <citation type="submission" date="2022-06" db="EMBL/GenBank/DDBJ databases">
        <title>Janthinobacterium kumbetensis sp. nov., isolated from spring water in Turkey.</title>
        <authorList>
            <person name="Inan Bektas K."/>
            <person name="Belduz A.A."/>
            <person name="Canakci S."/>
            <person name="Nalcaoglu A."/>
            <person name="Ceylan E."/>
            <person name="Kati H."/>
        </authorList>
    </citation>
    <scope>NUCLEOTIDE SEQUENCE [LARGE SCALE GENOMIC DNA]</scope>
    <source>
        <strain evidence="18 19">GK</strain>
    </source>
</reference>
<keyword evidence="6 14" id="KW-0812">Transmembrane</keyword>